<dbReference type="SUPFAM" id="SSF53822">
    <property type="entry name" value="Periplasmic binding protein-like I"/>
    <property type="match status" value="1"/>
</dbReference>
<accession>A0A1X7NXB8</accession>
<dbReference type="InterPro" id="IPR000843">
    <property type="entry name" value="HTH_LacI"/>
</dbReference>
<evidence type="ECO:0000313" key="5">
    <source>
        <dbReference type="EMBL" id="SMH42142.1"/>
    </source>
</evidence>
<gene>
    <name evidence="5" type="ORF">SAMN06295885_1886</name>
</gene>
<keyword evidence="3" id="KW-0804">Transcription</keyword>
<organism evidence="5 6">
    <name type="scientific">Rathayibacter oskolensis</name>
    <dbReference type="NCBI Taxonomy" id="1891671"/>
    <lineage>
        <taxon>Bacteria</taxon>
        <taxon>Bacillati</taxon>
        <taxon>Actinomycetota</taxon>
        <taxon>Actinomycetes</taxon>
        <taxon>Micrococcales</taxon>
        <taxon>Microbacteriaceae</taxon>
        <taxon>Rathayibacter</taxon>
    </lineage>
</organism>
<dbReference type="CDD" id="cd01392">
    <property type="entry name" value="HTH_LacI"/>
    <property type="match status" value="1"/>
</dbReference>
<dbReference type="SUPFAM" id="SSF47413">
    <property type="entry name" value="lambda repressor-like DNA-binding domains"/>
    <property type="match status" value="1"/>
</dbReference>
<dbReference type="OrthoDB" id="3430936at2"/>
<feature type="domain" description="HTH lacI-type" evidence="4">
    <location>
        <begin position="4"/>
        <end position="58"/>
    </location>
</feature>
<proteinExistence type="predicted"/>
<keyword evidence="6" id="KW-1185">Reference proteome</keyword>
<evidence type="ECO:0000256" key="3">
    <source>
        <dbReference type="ARBA" id="ARBA00023163"/>
    </source>
</evidence>
<keyword evidence="2" id="KW-0238">DNA-binding</keyword>
<dbReference type="Gene3D" id="3.40.50.2300">
    <property type="match status" value="2"/>
</dbReference>
<evidence type="ECO:0000256" key="1">
    <source>
        <dbReference type="ARBA" id="ARBA00023015"/>
    </source>
</evidence>
<evidence type="ECO:0000313" key="6">
    <source>
        <dbReference type="Proteomes" id="UP000193711"/>
    </source>
</evidence>
<dbReference type="Pfam" id="PF00356">
    <property type="entry name" value="LacI"/>
    <property type="match status" value="1"/>
</dbReference>
<dbReference type="InterPro" id="IPR010982">
    <property type="entry name" value="Lambda_DNA-bd_dom_sf"/>
</dbReference>
<protein>
    <submittedName>
        <fullName evidence="5">Transcriptional regulator, LacI family</fullName>
    </submittedName>
</protein>
<dbReference type="PANTHER" id="PTHR30146">
    <property type="entry name" value="LACI-RELATED TRANSCRIPTIONAL REPRESSOR"/>
    <property type="match status" value="1"/>
</dbReference>
<name>A0A1X7NXB8_9MICO</name>
<dbReference type="EMBL" id="FXBM01000002">
    <property type="protein sequence ID" value="SMH42142.1"/>
    <property type="molecule type" value="Genomic_DNA"/>
</dbReference>
<dbReference type="GO" id="GO:0000976">
    <property type="term" value="F:transcription cis-regulatory region binding"/>
    <property type="evidence" value="ECO:0007669"/>
    <property type="project" value="TreeGrafter"/>
</dbReference>
<dbReference type="PROSITE" id="PS00356">
    <property type="entry name" value="HTH_LACI_1"/>
    <property type="match status" value="1"/>
</dbReference>
<dbReference type="InterPro" id="IPR028082">
    <property type="entry name" value="Peripla_BP_I"/>
</dbReference>
<dbReference type="RefSeq" id="WP_085476371.1">
    <property type="nucleotide sequence ID" value="NZ_FXBM01000002.1"/>
</dbReference>
<dbReference type="Pfam" id="PF00532">
    <property type="entry name" value="Peripla_BP_1"/>
    <property type="match status" value="1"/>
</dbReference>
<dbReference type="Gene3D" id="1.10.260.40">
    <property type="entry name" value="lambda repressor-like DNA-binding domains"/>
    <property type="match status" value="1"/>
</dbReference>
<keyword evidence="1" id="KW-0805">Transcription regulation</keyword>
<reference evidence="6" key="1">
    <citation type="submission" date="2017-04" db="EMBL/GenBank/DDBJ databases">
        <authorList>
            <person name="Varghese N."/>
            <person name="Submissions S."/>
        </authorList>
    </citation>
    <scope>NUCLEOTIDE SEQUENCE [LARGE SCALE GENOMIC DNA]</scope>
    <source>
        <strain evidence="6">VKM Ac-2121</strain>
    </source>
</reference>
<evidence type="ECO:0000259" key="4">
    <source>
        <dbReference type="PROSITE" id="PS50932"/>
    </source>
</evidence>
<dbReference type="AlphaFoldDB" id="A0A1X7NXB8"/>
<dbReference type="SMART" id="SM00354">
    <property type="entry name" value="HTH_LACI"/>
    <property type="match status" value="1"/>
</dbReference>
<dbReference type="PANTHER" id="PTHR30146:SF109">
    <property type="entry name" value="HTH-TYPE TRANSCRIPTIONAL REGULATOR GALS"/>
    <property type="match status" value="1"/>
</dbReference>
<dbReference type="PRINTS" id="PR00036">
    <property type="entry name" value="HTHLACI"/>
</dbReference>
<dbReference type="InterPro" id="IPR001761">
    <property type="entry name" value="Peripla_BP/Lac1_sug-bd_dom"/>
</dbReference>
<evidence type="ECO:0000256" key="2">
    <source>
        <dbReference type="ARBA" id="ARBA00023125"/>
    </source>
</evidence>
<dbReference type="Proteomes" id="UP000193711">
    <property type="component" value="Unassembled WGS sequence"/>
</dbReference>
<dbReference type="PROSITE" id="PS50932">
    <property type="entry name" value="HTH_LACI_2"/>
    <property type="match status" value="1"/>
</dbReference>
<dbReference type="GO" id="GO:0003700">
    <property type="term" value="F:DNA-binding transcription factor activity"/>
    <property type="evidence" value="ECO:0007669"/>
    <property type="project" value="TreeGrafter"/>
</dbReference>
<sequence length="344" mass="36787">MALPTVADVARVAGVSRQTVSNVLNSPAIVRDATRERVEKAIAELKYRPHASARRLRTRKSGTIGVRMDRVLDGVSGSLLDRFLHAVTEQADARGMRILLYTARTPEEEIAQIGRLRDGADVDAFVLTSTFYGDPRTAWLIAEGVPFVTFGRPWGVDDENDPQHLWVDVDGASGVAQATEHLVASGSTHIAWLGWPDGSATGDDRRSGWERVLRERAPLAPLTVASAEDDVQRSRTAAIALLRDSPEVDGLVCASDSLALGASMAAIAVGRPQLPIVGFDNTPVAAAVGLSSVEQDLDAVAAGALELLLGEDGDDIVHRDLAPGEAHRLIEPHLVVRTPPTHQP</sequence>
<dbReference type="STRING" id="1891671.SAMN06295885_1886"/>